<dbReference type="PANTHER" id="PTHR11559">
    <property type="entry name" value="CARBOXYLESTERASE"/>
    <property type="match status" value="1"/>
</dbReference>
<gene>
    <name evidence="5" type="ORF">OS493_022259</name>
</gene>
<feature type="domain" description="Carboxylesterase type B" evidence="4">
    <location>
        <begin position="7"/>
        <end position="530"/>
    </location>
</feature>
<dbReference type="Pfam" id="PF00135">
    <property type="entry name" value="COesterase"/>
    <property type="match status" value="1"/>
</dbReference>
<evidence type="ECO:0000313" key="5">
    <source>
        <dbReference type="EMBL" id="KAJ7330644.1"/>
    </source>
</evidence>
<keyword evidence="2 3" id="KW-0378">Hydrolase</keyword>
<dbReference type="SUPFAM" id="SSF53474">
    <property type="entry name" value="alpha/beta-Hydrolases"/>
    <property type="match status" value="1"/>
</dbReference>
<name>A0A9W9YAX0_9CNID</name>
<dbReference type="EC" id="3.1.1.-" evidence="3"/>
<proteinExistence type="inferred from homology"/>
<organism evidence="5 6">
    <name type="scientific">Desmophyllum pertusum</name>
    <dbReference type="NCBI Taxonomy" id="174260"/>
    <lineage>
        <taxon>Eukaryota</taxon>
        <taxon>Metazoa</taxon>
        <taxon>Cnidaria</taxon>
        <taxon>Anthozoa</taxon>
        <taxon>Hexacorallia</taxon>
        <taxon>Scleractinia</taxon>
        <taxon>Caryophylliina</taxon>
        <taxon>Caryophylliidae</taxon>
        <taxon>Desmophyllum</taxon>
    </lineage>
</organism>
<dbReference type="InterPro" id="IPR019826">
    <property type="entry name" value="Carboxylesterase_B_AS"/>
</dbReference>
<evidence type="ECO:0000256" key="2">
    <source>
        <dbReference type="ARBA" id="ARBA00022801"/>
    </source>
</evidence>
<dbReference type="AlphaFoldDB" id="A0A9W9YAX0"/>
<dbReference type="InterPro" id="IPR019819">
    <property type="entry name" value="Carboxylesterase_B_CS"/>
</dbReference>
<evidence type="ECO:0000259" key="4">
    <source>
        <dbReference type="Pfam" id="PF00135"/>
    </source>
</evidence>
<dbReference type="Proteomes" id="UP001163046">
    <property type="component" value="Unassembled WGS sequence"/>
</dbReference>
<dbReference type="PROSITE" id="PS00941">
    <property type="entry name" value="CARBOXYLESTERASE_B_2"/>
    <property type="match status" value="1"/>
</dbReference>
<protein>
    <recommendedName>
        <fullName evidence="3">Carboxylic ester hydrolase</fullName>
        <ecNumber evidence="3">3.1.1.-</ecNumber>
    </recommendedName>
</protein>
<dbReference type="InterPro" id="IPR050309">
    <property type="entry name" value="Type-B_Carboxylest/Lipase"/>
</dbReference>
<dbReference type="EMBL" id="MU827792">
    <property type="protein sequence ID" value="KAJ7330644.1"/>
    <property type="molecule type" value="Genomic_DNA"/>
</dbReference>
<evidence type="ECO:0000256" key="1">
    <source>
        <dbReference type="ARBA" id="ARBA00005964"/>
    </source>
</evidence>
<dbReference type="InterPro" id="IPR002018">
    <property type="entry name" value="CarbesteraseB"/>
</dbReference>
<evidence type="ECO:0000313" key="6">
    <source>
        <dbReference type="Proteomes" id="UP001163046"/>
    </source>
</evidence>
<evidence type="ECO:0000256" key="3">
    <source>
        <dbReference type="RuleBase" id="RU361235"/>
    </source>
</evidence>
<dbReference type="InterPro" id="IPR029058">
    <property type="entry name" value="AB_hydrolase_fold"/>
</dbReference>
<accession>A0A9W9YAX0</accession>
<comment type="similarity">
    <text evidence="1 3">Belongs to the type-B carboxylesterase/lipase family.</text>
</comment>
<dbReference type="PROSITE" id="PS00122">
    <property type="entry name" value="CARBOXYLESTERASE_B_1"/>
    <property type="match status" value="1"/>
</dbReference>
<dbReference type="GO" id="GO:0016787">
    <property type="term" value="F:hydrolase activity"/>
    <property type="evidence" value="ECO:0007669"/>
    <property type="project" value="UniProtKB-KW"/>
</dbReference>
<dbReference type="OrthoDB" id="5978524at2759"/>
<comment type="caution">
    <text evidence="5">The sequence shown here is derived from an EMBL/GenBank/DDBJ whole genome shotgun (WGS) entry which is preliminary data.</text>
</comment>
<dbReference type="Gene3D" id="3.40.50.1820">
    <property type="entry name" value="alpha/beta hydrolase"/>
    <property type="match status" value="1"/>
</dbReference>
<reference evidence="5" key="1">
    <citation type="submission" date="2023-01" db="EMBL/GenBank/DDBJ databases">
        <title>Genome assembly of the deep-sea coral Lophelia pertusa.</title>
        <authorList>
            <person name="Herrera S."/>
            <person name="Cordes E."/>
        </authorList>
    </citation>
    <scope>NUCLEOTIDE SEQUENCE</scope>
    <source>
        <strain evidence="5">USNM1676648</strain>
        <tissue evidence="5">Polyp</tissue>
    </source>
</reference>
<keyword evidence="6" id="KW-1185">Reference proteome</keyword>
<sequence>MAVLGDEVEMQAGVVRGRKEGEALVFKGIPYAKPPSGERRWKPPVPCEKNTCWSGTFNASQFGSICAQQDFLGTTGNAENVIGSEDCLFVNVWAPKERPKGELLPVLVFIHGGYLLYLSGNWKGFHPSPEMVVDMNIVAVSFNYRLNAFGFLALQSLSDSSSQNTSGNYGFMDQIMAFKWVKKNIEKFGGDPKSVTLMGSSSGGTSELALLASPGAAGLFHRAIIMSASAVFNKSSVDAARDNEIFVRNSNCVRNSSTAGDNNLEAERDCLYKLTPRQVQDAIPWSEYPNWRMDDLLELPTKGRFVGAVAVVDGAVVSDPPLVAMANGKANDVPLIIGTTAQEIDIAPSFVFKDTALVEYRARVQNRLGNFSVDVADSVLNMYNQTLSNGTFPSLQFAYTSMVTDLRATCPNNRVAKTASQGFKSSVYRYVVTNRPTSPVSGLFGFPSTFAFHMWDLLAFFGFPSEVGYQPSAKDKNFMKDLRREFGEFINKGTVKQESWKEYPSKTALFADNGVQVPADEYHKEQCDFWLNNGFFSYAWIN</sequence>